<feature type="transmembrane region" description="Helical" evidence="1">
    <location>
        <begin position="118"/>
        <end position="136"/>
    </location>
</feature>
<proteinExistence type="predicted"/>
<dbReference type="InterPro" id="IPR021215">
    <property type="entry name" value="DUF2752"/>
</dbReference>
<evidence type="ECO:0000313" key="2">
    <source>
        <dbReference type="EMBL" id="MBJ7600708.1"/>
    </source>
</evidence>
<protein>
    <submittedName>
        <fullName evidence="2">DUF2752 domain-containing protein</fullName>
    </submittedName>
</protein>
<feature type="transmembrane region" description="Helical" evidence="1">
    <location>
        <begin position="20"/>
        <end position="37"/>
    </location>
</feature>
<dbReference type="Proteomes" id="UP000612893">
    <property type="component" value="Unassembled WGS sequence"/>
</dbReference>
<evidence type="ECO:0000256" key="1">
    <source>
        <dbReference type="SAM" id="Phobius"/>
    </source>
</evidence>
<comment type="caution">
    <text evidence="2">The sequence shown here is derived from an EMBL/GenBank/DDBJ whole genome shotgun (WGS) entry which is preliminary data.</text>
</comment>
<reference evidence="2" key="1">
    <citation type="submission" date="2020-10" db="EMBL/GenBank/DDBJ databases">
        <title>Ca. Dormibacterota MAGs.</title>
        <authorList>
            <person name="Montgomery K."/>
        </authorList>
    </citation>
    <scope>NUCLEOTIDE SEQUENCE [LARGE SCALE GENOMIC DNA]</scope>
    <source>
        <strain evidence="2">SC8812_S17_10</strain>
    </source>
</reference>
<gene>
    <name evidence="2" type="ORF">JF922_21895</name>
</gene>
<evidence type="ECO:0000313" key="3">
    <source>
        <dbReference type="Proteomes" id="UP000612893"/>
    </source>
</evidence>
<sequence>MTGLHLALVRAAPEARVRNAGLLAGLLLWMLYTRYFATAQALHATLPPCPFLLVTGHPCPFCGGTRSFAGMWHGDLGRAAALYPLGPALFFAVLAAIPVLAAAVVLGRDLRWNLSSSWGRALAAAACLPLAASWVLKLTVLPN</sequence>
<keyword evidence="1" id="KW-0812">Transmembrane</keyword>
<accession>A0A934NB53</accession>
<organism evidence="2 3">
    <name type="scientific">Candidatus Nephthysia bennettiae</name>
    <dbReference type="NCBI Taxonomy" id="3127016"/>
    <lineage>
        <taxon>Bacteria</taxon>
        <taxon>Bacillati</taxon>
        <taxon>Candidatus Dormiibacterota</taxon>
        <taxon>Candidatus Dormibacteria</taxon>
        <taxon>Candidatus Dormibacterales</taxon>
        <taxon>Candidatus Dormibacteraceae</taxon>
        <taxon>Candidatus Nephthysia</taxon>
    </lineage>
</organism>
<dbReference type="EMBL" id="JAEKNR010000217">
    <property type="protein sequence ID" value="MBJ7600708.1"/>
    <property type="molecule type" value="Genomic_DNA"/>
</dbReference>
<dbReference type="RefSeq" id="WP_338204657.1">
    <property type="nucleotide sequence ID" value="NZ_JAEKNR010000217.1"/>
</dbReference>
<name>A0A934NB53_9BACT</name>
<dbReference type="Pfam" id="PF10825">
    <property type="entry name" value="DUF2752"/>
    <property type="match status" value="1"/>
</dbReference>
<dbReference type="AlphaFoldDB" id="A0A934NB53"/>
<feature type="transmembrane region" description="Helical" evidence="1">
    <location>
        <begin position="81"/>
        <end position="106"/>
    </location>
</feature>
<keyword evidence="3" id="KW-1185">Reference proteome</keyword>
<keyword evidence="1" id="KW-0472">Membrane</keyword>
<keyword evidence="1" id="KW-1133">Transmembrane helix</keyword>